<evidence type="ECO:0000313" key="1">
    <source>
        <dbReference type="EMBL" id="KEQ27588.1"/>
    </source>
</evidence>
<dbReference type="InterPro" id="IPR025368">
    <property type="entry name" value="DUF4272"/>
</dbReference>
<evidence type="ECO:0000313" key="2">
    <source>
        <dbReference type="Proteomes" id="UP000028123"/>
    </source>
</evidence>
<organism evidence="1 2">
    <name type="scientific">Paenibacillus tyrfis</name>
    <dbReference type="NCBI Taxonomy" id="1501230"/>
    <lineage>
        <taxon>Bacteria</taxon>
        <taxon>Bacillati</taxon>
        <taxon>Bacillota</taxon>
        <taxon>Bacilli</taxon>
        <taxon>Bacillales</taxon>
        <taxon>Paenibacillaceae</taxon>
        <taxon>Paenibacillus</taxon>
    </lineage>
</organism>
<dbReference type="Pfam" id="PF14094">
    <property type="entry name" value="DUF4272"/>
    <property type="match status" value="1"/>
</dbReference>
<dbReference type="EMBL" id="JNVM01000002">
    <property type="protein sequence ID" value="KEQ27588.1"/>
    <property type="molecule type" value="Genomic_DNA"/>
</dbReference>
<proteinExistence type="predicted"/>
<comment type="caution">
    <text evidence="1">The sequence shown here is derived from an EMBL/GenBank/DDBJ whole genome shotgun (WGS) entry which is preliminary data.</text>
</comment>
<dbReference type="AlphaFoldDB" id="A0A081PA65"/>
<accession>A0A081PA65</accession>
<dbReference type="Proteomes" id="UP000028123">
    <property type="component" value="Unassembled WGS sequence"/>
</dbReference>
<name>A0A081PA65_9BACL</name>
<protein>
    <recommendedName>
        <fullName evidence="3">DUF4272 domain-containing protein</fullName>
    </recommendedName>
</protein>
<sequence length="391" mass="44650">MKHFTIFASRNDINDIETTISDVFAKGYEIKRDDNDYFLKSKTLFSKHKITIRVASEDTNPDYFANNIPGMMGFYDRIPFEDENLKGLVMTQISVLNTMFAIETEKDITDGQLQLFTGLLSRIGGIGFLPNGILLDQAGEVIVYPDGTSGPSNFRPHACTRKVLGPEITSEEGEQRKSKTIAYLSERGIPFIHGLPQLPRLKQCQFKTKEDIARRAVSLLIVIQYACDVAQGEDIQGSRDFFTGMLQKFGVEKYLSENEKELLQDDEPAREEAINISWQYEAYWALIWALGLVETLDFPDQVCDCDYAIKVVSNCETFEQFVLKTAMRSEEEIMDEADKIYRLHWACVNSRIKGEEAPAGMNESIVLERRRGLFWIIGHRDEAWDHISMDT</sequence>
<evidence type="ECO:0008006" key="3">
    <source>
        <dbReference type="Google" id="ProtNLM"/>
    </source>
</evidence>
<dbReference type="eggNOG" id="ENOG502ZC6N">
    <property type="taxonomic scope" value="Bacteria"/>
</dbReference>
<dbReference type="OrthoDB" id="4399984at2"/>
<gene>
    <name evidence="1" type="ORF">ET33_12895</name>
</gene>
<reference evidence="1 2" key="1">
    <citation type="submission" date="2014-06" db="EMBL/GenBank/DDBJ databases">
        <title>Draft genome sequence of Paenibacillus sp. MSt1.</title>
        <authorList>
            <person name="Aw Y.K."/>
            <person name="Ong K.S."/>
            <person name="Gan H.M."/>
            <person name="Lee S.M."/>
        </authorList>
    </citation>
    <scope>NUCLEOTIDE SEQUENCE [LARGE SCALE GENOMIC DNA]</scope>
    <source>
        <strain evidence="1 2">MSt1</strain>
    </source>
</reference>
<dbReference type="RefSeq" id="WP_036675312.1">
    <property type="nucleotide sequence ID" value="NZ_FYEP01000031.1"/>
</dbReference>
<keyword evidence="2" id="KW-1185">Reference proteome</keyword>